<dbReference type="EMBL" id="LR798352">
    <property type="protein sequence ID" value="CAB5225993.1"/>
    <property type="molecule type" value="Genomic_DNA"/>
</dbReference>
<reference evidence="1" key="1">
    <citation type="submission" date="2020-05" db="EMBL/GenBank/DDBJ databases">
        <authorList>
            <person name="Chiriac C."/>
            <person name="Salcher M."/>
            <person name="Ghai R."/>
            <person name="Kavagutti S V."/>
        </authorList>
    </citation>
    <scope>NUCLEOTIDE SEQUENCE</scope>
</reference>
<protein>
    <submittedName>
        <fullName evidence="1">Uncharacterized protein</fullName>
    </submittedName>
</protein>
<gene>
    <name evidence="1" type="ORF">UFOVP753_27</name>
</gene>
<evidence type="ECO:0000313" key="1">
    <source>
        <dbReference type="EMBL" id="CAB5225993.1"/>
    </source>
</evidence>
<organism evidence="1">
    <name type="scientific">uncultured Caudovirales phage</name>
    <dbReference type="NCBI Taxonomy" id="2100421"/>
    <lineage>
        <taxon>Viruses</taxon>
        <taxon>Duplodnaviria</taxon>
        <taxon>Heunggongvirae</taxon>
        <taxon>Uroviricota</taxon>
        <taxon>Caudoviricetes</taxon>
        <taxon>Peduoviridae</taxon>
        <taxon>Maltschvirus</taxon>
        <taxon>Maltschvirus maltsch</taxon>
    </lineage>
</organism>
<name>A0A6J7X8I2_9CAUD</name>
<accession>A0A6J7X8I2</accession>
<proteinExistence type="predicted"/>
<sequence>MSKSKELYLGRCFTLTTAFGSLRKISLGPQDLQKLNDFAADNKGWANILVKMKKSFNAGESDFYVEIDPWKPDGEVKNKDLPF</sequence>